<evidence type="ECO:0000313" key="2">
    <source>
        <dbReference type="Proteomes" id="UP001497535"/>
    </source>
</evidence>
<protein>
    <submittedName>
        <fullName evidence="1">Uncharacterized protein</fullName>
    </submittedName>
</protein>
<name>A0ACB0YUE5_MELEN</name>
<comment type="caution">
    <text evidence="1">The sequence shown here is derived from an EMBL/GenBank/DDBJ whole genome shotgun (WGS) entry which is preliminary data.</text>
</comment>
<gene>
    <name evidence="1" type="ORF">MENTE1834_LOCUS16810</name>
</gene>
<keyword evidence="2" id="KW-1185">Reference proteome</keyword>
<dbReference type="EMBL" id="CAVMJV010000019">
    <property type="protein sequence ID" value="CAK5063671.1"/>
    <property type="molecule type" value="Genomic_DNA"/>
</dbReference>
<dbReference type="Proteomes" id="UP001497535">
    <property type="component" value="Unassembled WGS sequence"/>
</dbReference>
<proteinExistence type="predicted"/>
<organism evidence="1 2">
    <name type="scientific">Meloidogyne enterolobii</name>
    <name type="common">Root-knot nematode worm</name>
    <name type="synonym">Meloidogyne mayaguensis</name>
    <dbReference type="NCBI Taxonomy" id="390850"/>
    <lineage>
        <taxon>Eukaryota</taxon>
        <taxon>Metazoa</taxon>
        <taxon>Ecdysozoa</taxon>
        <taxon>Nematoda</taxon>
        <taxon>Chromadorea</taxon>
        <taxon>Rhabditida</taxon>
        <taxon>Tylenchina</taxon>
        <taxon>Tylenchomorpha</taxon>
        <taxon>Tylenchoidea</taxon>
        <taxon>Meloidogynidae</taxon>
        <taxon>Meloidogyninae</taxon>
        <taxon>Meloidogyne</taxon>
    </lineage>
</organism>
<sequence length="68" mass="7641">MYIASLILIFCLPYFEQAPFSDSALMINFKGSKNIISLFPTSSVTFIGMFFEHSFPVGLIFIFSQSMG</sequence>
<accession>A0ACB0YUE5</accession>
<reference evidence="1" key="1">
    <citation type="submission" date="2023-11" db="EMBL/GenBank/DDBJ databases">
        <authorList>
            <person name="Poullet M."/>
        </authorList>
    </citation>
    <scope>NUCLEOTIDE SEQUENCE</scope>
    <source>
        <strain evidence="1">E1834</strain>
    </source>
</reference>
<evidence type="ECO:0000313" key="1">
    <source>
        <dbReference type="EMBL" id="CAK5063671.1"/>
    </source>
</evidence>